<reference evidence="1 2" key="1">
    <citation type="submission" date="2021-07" db="EMBL/GenBank/DDBJ databases">
        <authorList>
            <person name="Palmer J.M."/>
        </authorList>
    </citation>
    <scope>NUCLEOTIDE SEQUENCE [LARGE SCALE GENOMIC DNA]</scope>
    <source>
        <strain evidence="1 2">AT_MEX2019</strain>
        <tissue evidence="1">Muscle</tissue>
    </source>
</reference>
<sequence>MRSIVLALGNCSTRRCAGNSLETVNLCKSQREKSSHACTLIIPFMNESTRYTNSDSFVLNLVHMIDDRMTLLDPVEELCLFASKKTLARWVSLSRPLCDLRRRDRFLGIVGVLYGQWHHGKSAEVKKKTHSIQTREHAQHPYPSQK</sequence>
<dbReference type="Proteomes" id="UP001345963">
    <property type="component" value="Unassembled WGS sequence"/>
</dbReference>
<comment type="caution">
    <text evidence="1">The sequence shown here is derived from an EMBL/GenBank/DDBJ whole genome shotgun (WGS) entry which is preliminary data.</text>
</comment>
<dbReference type="EMBL" id="JAHUTI010006721">
    <property type="protein sequence ID" value="MED6234347.1"/>
    <property type="molecule type" value="Genomic_DNA"/>
</dbReference>
<gene>
    <name evidence="1" type="ORF">ATANTOWER_027508</name>
</gene>
<accession>A0ABU7A8A2</accession>
<keyword evidence="2" id="KW-1185">Reference proteome</keyword>
<evidence type="ECO:0000313" key="2">
    <source>
        <dbReference type="Proteomes" id="UP001345963"/>
    </source>
</evidence>
<protein>
    <submittedName>
        <fullName evidence="1">Uncharacterized protein</fullName>
    </submittedName>
</protein>
<name>A0ABU7A8A2_9TELE</name>
<proteinExistence type="predicted"/>
<organism evidence="1 2">
    <name type="scientific">Ataeniobius toweri</name>
    <dbReference type="NCBI Taxonomy" id="208326"/>
    <lineage>
        <taxon>Eukaryota</taxon>
        <taxon>Metazoa</taxon>
        <taxon>Chordata</taxon>
        <taxon>Craniata</taxon>
        <taxon>Vertebrata</taxon>
        <taxon>Euteleostomi</taxon>
        <taxon>Actinopterygii</taxon>
        <taxon>Neopterygii</taxon>
        <taxon>Teleostei</taxon>
        <taxon>Neoteleostei</taxon>
        <taxon>Acanthomorphata</taxon>
        <taxon>Ovalentaria</taxon>
        <taxon>Atherinomorphae</taxon>
        <taxon>Cyprinodontiformes</taxon>
        <taxon>Goodeidae</taxon>
        <taxon>Ataeniobius</taxon>
    </lineage>
</organism>
<evidence type="ECO:0000313" key="1">
    <source>
        <dbReference type="EMBL" id="MED6234347.1"/>
    </source>
</evidence>